<organism evidence="2 3">
    <name type="scientific">Acidovorax delafieldii 2AN</name>
    <dbReference type="NCBI Taxonomy" id="573060"/>
    <lineage>
        <taxon>Bacteria</taxon>
        <taxon>Pseudomonadati</taxon>
        <taxon>Pseudomonadota</taxon>
        <taxon>Betaproteobacteria</taxon>
        <taxon>Burkholderiales</taxon>
        <taxon>Comamonadaceae</taxon>
        <taxon>Acidovorax</taxon>
    </lineage>
</organism>
<dbReference type="RefSeq" id="WP_005800024.1">
    <property type="nucleotide sequence ID" value="NZ_ACQT01000337.1"/>
</dbReference>
<dbReference type="EMBL" id="ACQT01000337">
    <property type="protein sequence ID" value="EER58168.1"/>
    <property type="molecule type" value="Genomic_DNA"/>
</dbReference>
<accession>C5TBI1</accession>
<keyword evidence="3" id="KW-1185">Reference proteome</keyword>
<keyword evidence="1" id="KW-1133">Transmembrane helix</keyword>
<reference evidence="2 3" key="1">
    <citation type="submission" date="2009-05" db="EMBL/GenBank/DDBJ databases">
        <title>The draft genome of Acidovorax delafieldii 2AN.</title>
        <authorList>
            <consortium name="US DOE Joint Genome Institute (JGI-PGF)"/>
            <person name="Lucas S."/>
            <person name="Copeland A."/>
            <person name="Lapidus A."/>
            <person name="Glavina del Rio T."/>
            <person name="Tice H."/>
            <person name="Bruce D."/>
            <person name="Goodwin L."/>
            <person name="Pitluck S."/>
            <person name="Larimer F."/>
            <person name="Land M.L."/>
            <person name="Hauser L."/>
            <person name="Shelobolina E.S."/>
            <person name="Picardal F."/>
            <person name="Roden E."/>
            <person name="Emerson D."/>
        </authorList>
    </citation>
    <scope>NUCLEOTIDE SEQUENCE [LARGE SCALE GENOMIC DNA]</scope>
    <source>
        <strain evidence="2 3">2AN</strain>
    </source>
</reference>
<keyword evidence="1" id="KW-0472">Membrane</keyword>
<dbReference type="AlphaFoldDB" id="C5TBI1"/>
<feature type="transmembrane region" description="Helical" evidence="1">
    <location>
        <begin position="37"/>
        <end position="53"/>
    </location>
</feature>
<feature type="transmembrane region" description="Helical" evidence="1">
    <location>
        <begin position="151"/>
        <end position="173"/>
    </location>
</feature>
<comment type="caution">
    <text evidence="2">The sequence shown here is derived from an EMBL/GenBank/DDBJ whole genome shotgun (WGS) entry which is preliminary data.</text>
</comment>
<dbReference type="PATRIC" id="fig|573060.9.peg.670"/>
<name>C5TBI1_ACIDE</name>
<feature type="transmembrane region" description="Helical" evidence="1">
    <location>
        <begin position="193"/>
        <end position="215"/>
    </location>
</feature>
<feature type="transmembrane region" description="Helical" evidence="1">
    <location>
        <begin position="126"/>
        <end position="144"/>
    </location>
</feature>
<sequence>MTTSLHVHSLATRWTPLYAAACTRMARVFTLCTPRRQALLGLAMLAVLLWPSVRHALEASMARHMLAQFPLLLCSGALLAQGLPGFARAAVSRWNAHGISGLVGATLVLAVLMVPRALDLALVDPWVEACKCAALVLSGAALRLSWRAAGLVVQAFFLGNVLPMTAVVGQLYIDSPVRVCNAYLLDDQALLGGWLVRAAIAIATLWLVQVVCAMARREAVHAPPLPPSGRG</sequence>
<evidence type="ECO:0000313" key="3">
    <source>
        <dbReference type="Proteomes" id="UP000003856"/>
    </source>
</evidence>
<evidence type="ECO:0008006" key="4">
    <source>
        <dbReference type="Google" id="ProtNLM"/>
    </source>
</evidence>
<evidence type="ECO:0000256" key="1">
    <source>
        <dbReference type="SAM" id="Phobius"/>
    </source>
</evidence>
<gene>
    <name evidence="2" type="ORF">AcdelDRAFT_4261</name>
</gene>
<dbReference type="Proteomes" id="UP000003856">
    <property type="component" value="Unassembled WGS sequence"/>
</dbReference>
<feature type="transmembrane region" description="Helical" evidence="1">
    <location>
        <begin position="65"/>
        <end position="87"/>
    </location>
</feature>
<feature type="transmembrane region" description="Helical" evidence="1">
    <location>
        <begin position="94"/>
        <end position="114"/>
    </location>
</feature>
<keyword evidence="1" id="KW-0812">Transmembrane</keyword>
<evidence type="ECO:0000313" key="2">
    <source>
        <dbReference type="EMBL" id="EER58168.1"/>
    </source>
</evidence>
<protein>
    <recommendedName>
        <fullName evidence="4">Transmembrane protein</fullName>
    </recommendedName>
</protein>
<proteinExistence type="predicted"/>